<evidence type="ECO:0000313" key="2">
    <source>
        <dbReference type="Proteomes" id="UP001310594"/>
    </source>
</evidence>
<dbReference type="EMBL" id="JAVRQU010000012">
    <property type="protein sequence ID" value="KAK5696433.1"/>
    <property type="molecule type" value="Genomic_DNA"/>
</dbReference>
<evidence type="ECO:0000313" key="1">
    <source>
        <dbReference type="EMBL" id="KAK5696433.1"/>
    </source>
</evidence>
<sequence length="570" mass="64264">MLPRDSQDVSTLRQLIDDLEQVYKSKRPAASQPEMGEIPRPASEGVVKAGQCFAVIVADHKLIGSLGPDSPLRWSPSLHAIYPVMSINVREHHVVGNEKQIHIARRQEVEKKGGRVPVRTSHGLDANDFRENHHEETWEYDLSFLDNLELQVCTPDMIAELSTLLERNDQQLPLNRSFGKISFKVKQDERPMRRRRFHGQSFTPNSIQAKFTRAAPKVKSFSIYVSLEKDFALRTFNAYKDVVLAARCLSFDGVPRDDWWNTRDERYYTEKPSRYQDFVDDSSSTFPPRPWLVTEDKHGETKHNHVYHVQDKAPRTQFTTINAYEDHFLGALLFERDEVRRAKHLLFNHSIKYPAKLMTLSDGVYTIYIKLKGDITLSGIGNGKIVPSPHSAISVLLAGKSDPDDCDTFFQGEVCDLRPPGFDFALLAELPPGLNADDIQDGEDRAVHACGWGKSPLPHMPLETMAGKPRGKFCRRNIIADQEVEYHSYPLMQLYARDHPTDTTTLAEVQNLPVAAGLEATQRHFIEELMDGVPAATATLQGFPGPGKSKILGVFGAQCAMVGLRVLWVA</sequence>
<reference evidence="1" key="1">
    <citation type="submission" date="2023-08" db="EMBL/GenBank/DDBJ databases">
        <title>Black Yeasts Isolated from many extreme environments.</title>
        <authorList>
            <person name="Coleine C."/>
            <person name="Stajich J.E."/>
            <person name="Selbmann L."/>
        </authorList>
    </citation>
    <scope>NUCLEOTIDE SEQUENCE</scope>
    <source>
        <strain evidence="1">CCFEE 5810</strain>
    </source>
</reference>
<protein>
    <submittedName>
        <fullName evidence="1">Uncharacterized protein</fullName>
    </submittedName>
</protein>
<name>A0AAN7VZB6_9PEZI</name>
<accession>A0AAN7VZB6</accession>
<organism evidence="1 2">
    <name type="scientific">Elasticomyces elasticus</name>
    <dbReference type="NCBI Taxonomy" id="574655"/>
    <lineage>
        <taxon>Eukaryota</taxon>
        <taxon>Fungi</taxon>
        <taxon>Dikarya</taxon>
        <taxon>Ascomycota</taxon>
        <taxon>Pezizomycotina</taxon>
        <taxon>Dothideomycetes</taxon>
        <taxon>Dothideomycetidae</taxon>
        <taxon>Mycosphaerellales</taxon>
        <taxon>Teratosphaeriaceae</taxon>
        <taxon>Elasticomyces</taxon>
    </lineage>
</organism>
<dbReference type="Proteomes" id="UP001310594">
    <property type="component" value="Unassembled WGS sequence"/>
</dbReference>
<gene>
    <name evidence="1" type="ORF">LTR97_007734</name>
</gene>
<comment type="caution">
    <text evidence="1">The sequence shown here is derived from an EMBL/GenBank/DDBJ whole genome shotgun (WGS) entry which is preliminary data.</text>
</comment>
<dbReference type="AlphaFoldDB" id="A0AAN7VZB6"/>
<proteinExistence type="predicted"/>